<gene>
    <name evidence="1" type="ORF">CTM58_11100</name>
</gene>
<dbReference type="RefSeq" id="WP_100371338.1">
    <property type="nucleotide sequence ID" value="NZ_PENG01000002.1"/>
</dbReference>
<protein>
    <recommendedName>
        <fullName evidence="3">SinR family protein</fullName>
    </recommendedName>
</protein>
<evidence type="ECO:0008006" key="3">
    <source>
        <dbReference type="Google" id="ProtNLM"/>
    </source>
</evidence>
<reference evidence="1 2" key="1">
    <citation type="submission" date="2017-11" db="EMBL/GenBank/DDBJ databases">
        <title>Genome sequencing of Prevotella intermedia KCOM 2832.</title>
        <authorList>
            <person name="Kook J.-K."/>
            <person name="Park S.-N."/>
            <person name="Lim Y.K."/>
        </authorList>
    </citation>
    <scope>NUCLEOTIDE SEQUENCE [LARGE SCALE GENOMIC DNA]</scope>
    <source>
        <strain evidence="1 2">KCOM 2832</strain>
    </source>
</reference>
<accession>A0A2M8TQS0</accession>
<dbReference type="EMBL" id="PENG01000002">
    <property type="protein sequence ID" value="PJI26278.1"/>
    <property type="molecule type" value="Genomic_DNA"/>
</dbReference>
<evidence type="ECO:0000313" key="2">
    <source>
        <dbReference type="Proteomes" id="UP000229884"/>
    </source>
</evidence>
<proteinExistence type="predicted"/>
<dbReference type="Proteomes" id="UP000229884">
    <property type="component" value="Unassembled WGS sequence"/>
</dbReference>
<organism evidence="1 2">
    <name type="scientific">Prevotella intermedia</name>
    <dbReference type="NCBI Taxonomy" id="28131"/>
    <lineage>
        <taxon>Bacteria</taxon>
        <taxon>Pseudomonadati</taxon>
        <taxon>Bacteroidota</taxon>
        <taxon>Bacteroidia</taxon>
        <taxon>Bacteroidales</taxon>
        <taxon>Prevotellaceae</taxon>
        <taxon>Prevotella</taxon>
    </lineage>
</organism>
<comment type="caution">
    <text evidence="1">The sequence shown here is derived from an EMBL/GenBank/DDBJ whole genome shotgun (WGS) entry which is preliminary data.</text>
</comment>
<dbReference type="AlphaFoldDB" id="A0A2M8TQS0"/>
<evidence type="ECO:0000313" key="1">
    <source>
        <dbReference type="EMBL" id="PJI26278.1"/>
    </source>
</evidence>
<name>A0A2M8TQS0_PREIN</name>
<sequence>MNKLFIISYDLNSIDKDYNGLYQAIKELAPNAWKHPLESLWCISVDENYTANMIFEKLKQAIDSDDRLFIVDITKADRQGWLARDFWSWIKEL</sequence>